<proteinExistence type="predicted"/>
<organism evidence="1 2">
    <name type="scientific">Acaulospora colombiana</name>
    <dbReference type="NCBI Taxonomy" id="27376"/>
    <lineage>
        <taxon>Eukaryota</taxon>
        <taxon>Fungi</taxon>
        <taxon>Fungi incertae sedis</taxon>
        <taxon>Mucoromycota</taxon>
        <taxon>Glomeromycotina</taxon>
        <taxon>Glomeromycetes</taxon>
        <taxon>Diversisporales</taxon>
        <taxon>Acaulosporaceae</taxon>
        <taxon>Acaulospora</taxon>
    </lineage>
</organism>
<evidence type="ECO:0000313" key="2">
    <source>
        <dbReference type="Proteomes" id="UP000789525"/>
    </source>
</evidence>
<keyword evidence="2" id="KW-1185">Reference proteome</keyword>
<name>A0ACA9KKD0_9GLOM</name>
<sequence>MIKIMVEKTDKKQPEVVSTGGLKQNKGSTDTKQQASNITQSKEAKSAGNILQATLQKMFNLELPEKARSTKNSKDSSASCSESEDERLDRPDNKQGNYCEVMEYCAGGDLYSLIASHERLEQEEADCFFGQLINGVKYLHDNGVAHRDLKPENLLLTLNGCLKITDFGNGECFRMAWETQARMSRGICGSEPYIAPEEFIQDWFDPRLVDIWACGIIYMGMITGRHLWRIAKENEDNNFRVYLEARAHGEFLSPFQKLSNDRRRMMSKIIEPNPKRRITTEQIIEDSWFSGIDICYRPLNSNHSLPVNATCGSNCNVNQKTMREAIIENVV</sequence>
<dbReference type="EMBL" id="CAJVPT010002318">
    <property type="protein sequence ID" value="CAG8479170.1"/>
    <property type="molecule type" value="Genomic_DNA"/>
</dbReference>
<reference evidence="1" key="1">
    <citation type="submission" date="2021-06" db="EMBL/GenBank/DDBJ databases">
        <authorList>
            <person name="Kallberg Y."/>
            <person name="Tangrot J."/>
            <person name="Rosling A."/>
        </authorList>
    </citation>
    <scope>NUCLEOTIDE SEQUENCE</scope>
    <source>
        <strain evidence="1">CL356</strain>
    </source>
</reference>
<comment type="caution">
    <text evidence="1">The sequence shown here is derived from an EMBL/GenBank/DDBJ whole genome shotgun (WGS) entry which is preliminary data.</text>
</comment>
<evidence type="ECO:0000313" key="1">
    <source>
        <dbReference type="EMBL" id="CAG8479170.1"/>
    </source>
</evidence>
<dbReference type="Proteomes" id="UP000789525">
    <property type="component" value="Unassembled WGS sequence"/>
</dbReference>
<gene>
    <name evidence="1" type="ORF">ACOLOM_LOCUS1918</name>
</gene>
<protein>
    <submittedName>
        <fullName evidence="1">14554_t:CDS:1</fullName>
    </submittedName>
</protein>
<accession>A0ACA9KKD0</accession>